<evidence type="ECO:0000259" key="12">
    <source>
        <dbReference type="Pfam" id="PF26002"/>
    </source>
</evidence>
<feature type="transmembrane region" description="Helical" evidence="9">
    <location>
        <begin position="21"/>
        <end position="44"/>
    </location>
</feature>
<evidence type="ECO:0000256" key="3">
    <source>
        <dbReference type="ARBA" id="ARBA00022448"/>
    </source>
</evidence>
<evidence type="ECO:0000256" key="9">
    <source>
        <dbReference type="RuleBase" id="RU365093"/>
    </source>
</evidence>
<dbReference type="RefSeq" id="WP_004652737.1">
    <property type="nucleotide sequence ID" value="NZ_CP158965.1"/>
</dbReference>
<keyword evidence="3 9" id="KW-0813">Transport</keyword>
<organism evidence="15 18">
    <name type="scientific">Acinetobacter proteolyticus</name>
    <dbReference type="NCBI Taxonomy" id="1776741"/>
    <lineage>
        <taxon>Bacteria</taxon>
        <taxon>Pseudomonadati</taxon>
        <taxon>Pseudomonadota</taxon>
        <taxon>Gammaproteobacteria</taxon>
        <taxon>Moraxellales</taxon>
        <taxon>Moraxellaceae</taxon>
        <taxon>Acinetobacter</taxon>
    </lineage>
</organism>
<keyword evidence="16" id="KW-1185">Reference proteome</keyword>
<proteinExistence type="inferred from homology"/>
<dbReference type="InterPro" id="IPR058625">
    <property type="entry name" value="MdtA-like_BSH"/>
</dbReference>
<dbReference type="NCBIfam" id="TIGR01843">
    <property type="entry name" value="type_I_hlyD"/>
    <property type="match status" value="1"/>
</dbReference>
<keyword evidence="7 9" id="KW-1133">Transmembrane helix</keyword>
<evidence type="ECO:0000256" key="6">
    <source>
        <dbReference type="ARBA" id="ARBA00022692"/>
    </source>
</evidence>
<dbReference type="Proteomes" id="UP000013034">
    <property type="component" value="Unassembled WGS sequence"/>
</dbReference>
<dbReference type="InterPro" id="IPR010129">
    <property type="entry name" value="T1SS_HlyD"/>
</dbReference>
<dbReference type="Proteomes" id="UP000430404">
    <property type="component" value="Unassembled WGS sequence"/>
</dbReference>
<reference evidence="13 16" key="1">
    <citation type="submission" date="2013-02" db="EMBL/GenBank/DDBJ databases">
        <title>The Genome Sequence of Acinetobacter sp. NIPH 809.</title>
        <authorList>
            <consortium name="The Broad Institute Genome Sequencing Platform"/>
            <consortium name="The Broad Institute Genome Sequencing Center for Infectious Disease"/>
            <person name="Cerqueira G."/>
            <person name="Feldgarden M."/>
            <person name="Courvalin P."/>
            <person name="Perichon B."/>
            <person name="Grillot-Courvalin C."/>
            <person name="Clermont D."/>
            <person name="Rocha E."/>
            <person name="Yoon E.-J."/>
            <person name="Nemec A."/>
            <person name="Walker B."/>
            <person name="Young S.K."/>
            <person name="Zeng Q."/>
            <person name="Gargeya S."/>
            <person name="Fitzgerald M."/>
            <person name="Haas B."/>
            <person name="Abouelleil A."/>
            <person name="Alvarado L."/>
            <person name="Arachchi H.M."/>
            <person name="Berlin A.M."/>
            <person name="Chapman S.B."/>
            <person name="Dewar J."/>
            <person name="Goldberg J."/>
            <person name="Griggs A."/>
            <person name="Gujja S."/>
            <person name="Hansen M."/>
            <person name="Howarth C."/>
            <person name="Imamovic A."/>
            <person name="Larimer J."/>
            <person name="McCowan C."/>
            <person name="Murphy C."/>
            <person name="Neiman D."/>
            <person name="Pearson M."/>
            <person name="Priest M."/>
            <person name="Roberts A."/>
            <person name="Saif S."/>
            <person name="Shea T."/>
            <person name="Sisk P."/>
            <person name="Sykes S."/>
            <person name="Wortman J."/>
            <person name="Nusbaum C."/>
            <person name="Birren B."/>
        </authorList>
    </citation>
    <scope>NUCLEOTIDE SEQUENCE [LARGE SCALE GENOMIC DNA]</scope>
    <source>
        <strain evidence="13 16">NIPH 809</strain>
    </source>
</reference>
<dbReference type="PANTHER" id="PTHR30386:SF26">
    <property type="entry name" value="TRANSPORT PROTEIN COMB"/>
    <property type="match status" value="1"/>
</dbReference>
<evidence type="ECO:0000313" key="13">
    <source>
        <dbReference type="EMBL" id="ENU24448.1"/>
    </source>
</evidence>
<dbReference type="EMBL" id="PISJ01000019">
    <property type="protein sequence ID" value="PKF31864.1"/>
    <property type="molecule type" value="Genomic_DNA"/>
</dbReference>
<evidence type="ECO:0000256" key="5">
    <source>
        <dbReference type="ARBA" id="ARBA00022519"/>
    </source>
</evidence>
<dbReference type="InterPro" id="IPR058982">
    <property type="entry name" value="Beta-barrel_AprE"/>
</dbReference>
<sequence length="396" mass="44148">MSEQQQNSSRPMNVTYNEPKLPRSTLVVWMIGIGLLSLLIWAWLFNLEEVSTGTGKVIPSSKEQIIQSLEGGILTKLDVNEGDVVEKGQILAQLDPTRFASNVGESKSLLISAQATAARLRAEVTGSPLSFPEDVQKSPKLVQEETALYLSRRANLEQSIEGYEQAAKLVRQELAMTEPLVAKGAASEVEVLRLKREANDLSNKINDTRNQYYVKAREELSKANTDIQTQQQIVNGRNDSLERAVFKAPVRGVVKEIDVTTLGGVIPQNGKLMTIVPLEDKLLIEARISPRDIAFIRPGQEALVKITAYDYSIYGGLDGKVTVISPDTIRDEVKQDQFYYRVYIRTDSDRLYNKAGKAFSITPGMVATVDIRTGQKTIMDYLLKPFNKAKEALRER</sequence>
<protein>
    <recommendedName>
        <fullName evidence="9">Membrane fusion protein (MFP) family protein</fullName>
    </recommendedName>
</protein>
<feature type="domain" description="AprE-like beta-barrel" evidence="12">
    <location>
        <begin position="282"/>
        <end position="374"/>
    </location>
</feature>
<evidence type="ECO:0000313" key="14">
    <source>
        <dbReference type="EMBL" id="PKF31864.1"/>
    </source>
</evidence>
<gene>
    <name evidence="15" type="ORF">ACI8B_320120</name>
    <name evidence="14" type="ORF">CW311_16640</name>
    <name evidence="13" type="ORF">F993_00690</name>
</gene>
<evidence type="ECO:0000256" key="4">
    <source>
        <dbReference type="ARBA" id="ARBA00022475"/>
    </source>
</evidence>
<comment type="similarity">
    <text evidence="2 9">Belongs to the membrane fusion protein (MFP) (TC 8.A.1) family.</text>
</comment>
<dbReference type="SUPFAM" id="SSF111369">
    <property type="entry name" value="HlyD-like secretion proteins"/>
    <property type="match status" value="1"/>
</dbReference>
<dbReference type="PROSITE" id="PS00543">
    <property type="entry name" value="HLYD_FAMILY"/>
    <property type="match status" value="1"/>
</dbReference>
<keyword evidence="5 9" id="KW-0997">Cell inner membrane</keyword>
<dbReference type="Gene3D" id="2.40.50.100">
    <property type="match status" value="1"/>
</dbReference>
<evidence type="ECO:0000313" key="17">
    <source>
        <dbReference type="Proteomes" id="UP000233553"/>
    </source>
</evidence>
<dbReference type="InterPro" id="IPR006144">
    <property type="entry name" value="Secretion_HlyD_CS"/>
</dbReference>
<evidence type="ECO:0000256" key="10">
    <source>
        <dbReference type="SAM" id="Coils"/>
    </source>
</evidence>
<evidence type="ECO:0000256" key="8">
    <source>
        <dbReference type="ARBA" id="ARBA00023136"/>
    </source>
</evidence>
<dbReference type="Pfam" id="PF26002">
    <property type="entry name" value="Beta-barrel_AprE"/>
    <property type="match status" value="1"/>
</dbReference>
<evidence type="ECO:0000256" key="7">
    <source>
        <dbReference type="ARBA" id="ARBA00022989"/>
    </source>
</evidence>
<keyword evidence="4 9" id="KW-1003">Cell membrane</keyword>
<name>A0A653K885_9GAMM</name>
<accession>A0A1E7R5I1</accession>
<dbReference type="EMBL" id="CABWKZ010000026">
    <property type="protein sequence ID" value="VXA57201.1"/>
    <property type="molecule type" value="Genomic_DNA"/>
</dbReference>
<dbReference type="PRINTS" id="PR01490">
    <property type="entry name" value="RTXTOXIND"/>
</dbReference>
<dbReference type="Gene3D" id="2.40.30.170">
    <property type="match status" value="1"/>
</dbReference>
<dbReference type="GO" id="GO:0009306">
    <property type="term" value="P:protein secretion"/>
    <property type="evidence" value="ECO:0007669"/>
    <property type="project" value="InterPro"/>
</dbReference>
<reference evidence="14 17" key="2">
    <citation type="submission" date="2017-12" db="EMBL/GenBank/DDBJ databases">
        <title>Draft Genome sequences of multiple microbial strains isolated from spacecraft associated surfaces.</title>
        <authorList>
            <person name="Seuylemezian A."/>
            <person name="Vaishampayan P."/>
            <person name="Venkateswaran K."/>
        </authorList>
    </citation>
    <scope>NUCLEOTIDE SEQUENCE [LARGE SCALE GENOMIC DNA]</scope>
    <source>
        <strain evidence="14 17">2P01AA</strain>
    </source>
</reference>
<dbReference type="PANTHER" id="PTHR30386">
    <property type="entry name" value="MEMBRANE FUSION SUBUNIT OF EMRAB-TOLC MULTIDRUG EFFLUX PUMP"/>
    <property type="match status" value="1"/>
</dbReference>
<reference evidence="15 18" key="3">
    <citation type="submission" date="2019-10" db="EMBL/GenBank/DDBJ databases">
        <authorList>
            <person name="Karimi E."/>
        </authorList>
    </citation>
    <scope>NUCLEOTIDE SEQUENCE [LARGE SCALE GENOMIC DNA]</scope>
    <source>
        <strain evidence="15">Acinetobacter sp. 8BE</strain>
    </source>
</reference>
<feature type="coiled-coil region" evidence="10">
    <location>
        <begin position="153"/>
        <end position="233"/>
    </location>
</feature>
<evidence type="ECO:0000256" key="1">
    <source>
        <dbReference type="ARBA" id="ARBA00004377"/>
    </source>
</evidence>
<dbReference type="Proteomes" id="UP000233553">
    <property type="component" value="Unassembled WGS sequence"/>
</dbReference>
<dbReference type="Pfam" id="PF25917">
    <property type="entry name" value="BSH_RND"/>
    <property type="match status" value="1"/>
</dbReference>
<comment type="subcellular location">
    <subcellularLocation>
        <location evidence="1 9">Cell inner membrane</location>
        <topology evidence="1 9">Single-pass membrane protein</topology>
    </subcellularLocation>
</comment>
<evidence type="ECO:0000313" key="16">
    <source>
        <dbReference type="Proteomes" id="UP000013034"/>
    </source>
</evidence>
<keyword evidence="8 9" id="KW-0472">Membrane</keyword>
<accession>A0A653K885</accession>
<dbReference type="Gene3D" id="1.10.287.470">
    <property type="entry name" value="Helix hairpin bin"/>
    <property type="match status" value="1"/>
</dbReference>
<dbReference type="OrthoDB" id="9775513at2"/>
<dbReference type="GO" id="GO:0005886">
    <property type="term" value="C:plasma membrane"/>
    <property type="evidence" value="ECO:0007669"/>
    <property type="project" value="UniProtKB-SubCell"/>
</dbReference>
<evidence type="ECO:0000256" key="2">
    <source>
        <dbReference type="ARBA" id="ARBA00009477"/>
    </source>
</evidence>
<dbReference type="AlphaFoldDB" id="A0A653K885"/>
<evidence type="ECO:0000259" key="11">
    <source>
        <dbReference type="Pfam" id="PF25917"/>
    </source>
</evidence>
<evidence type="ECO:0000313" key="18">
    <source>
        <dbReference type="Proteomes" id="UP000430404"/>
    </source>
</evidence>
<keyword evidence="10" id="KW-0175">Coiled coil</keyword>
<dbReference type="InterPro" id="IPR050739">
    <property type="entry name" value="MFP"/>
</dbReference>
<evidence type="ECO:0000313" key="15">
    <source>
        <dbReference type="EMBL" id="VXA57201.1"/>
    </source>
</evidence>
<feature type="domain" description="Multidrug resistance protein MdtA-like barrel-sandwich hybrid" evidence="11">
    <location>
        <begin position="71"/>
        <end position="266"/>
    </location>
</feature>
<keyword evidence="6 9" id="KW-0812">Transmembrane</keyword>
<dbReference type="EMBL" id="APOI01000008">
    <property type="protein sequence ID" value="ENU24448.1"/>
    <property type="molecule type" value="Genomic_DNA"/>
</dbReference>